<feature type="transmembrane region" description="Helical" evidence="1">
    <location>
        <begin position="21"/>
        <end position="40"/>
    </location>
</feature>
<organism evidence="2 3">
    <name type="scientific">Actinotignum timonense</name>
    <dbReference type="NCBI Taxonomy" id="1870995"/>
    <lineage>
        <taxon>Bacteria</taxon>
        <taxon>Bacillati</taxon>
        <taxon>Actinomycetota</taxon>
        <taxon>Actinomycetes</taxon>
        <taxon>Actinomycetales</taxon>
        <taxon>Actinomycetaceae</taxon>
        <taxon>Actinotignum</taxon>
    </lineage>
</organism>
<dbReference type="EMBL" id="JAWNFV010000009">
    <property type="protein sequence ID" value="MDY5140691.1"/>
    <property type="molecule type" value="Genomic_DNA"/>
</dbReference>
<feature type="transmembrane region" description="Helical" evidence="1">
    <location>
        <begin position="122"/>
        <end position="141"/>
    </location>
</feature>
<evidence type="ECO:0000313" key="3">
    <source>
        <dbReference type="Proteomes" id="UP001288320"/>
    </source>
</evidence>
<feature type="transmembrane region" description="Helical" evidence="1">
    <location>
        <begin position="193"/>
        <end position="212"/>
    </location>
</feature>
<dbReference type="RefSeq" id="WP_087069825.1">
    <property type="nucleotide sequence ID" value="NZ_CAUPFC010000011.1"/>
</dbReference>
<keyword evidence="1" id="KW-0812">Transmembrane</keyword>
<keyword evidence="1" id="KW-1133">Transmembrane helix</keyword>
<evidence type="ECO:0000256" key="1">
    <source>
        <dbReference type="SAM" id="Phobius"/>
    </source>
</evidence>
<dbReference type="InterPro" id="IPR038750">
    <property type="entry name" value="YczE/YyaS-like"/>
</dbReference>
<feature type="transmembrane region" description="Helical" evidence="1">
    <location>
        <begin position="60"/>
        <end position="79"/>
    </location>
</feature>
<accession>A0AAW9HJM9</accession>
<evidence type="ECO:0008006" key="4">
    <source>
        <dbReference type="Google" id="ProtNLM"/>
    </source>
</evidence>
<gene>
    <name evidence="2" type="ORF">R6G74_05110</name>
</gene>
<dbReference type="PANTHER" id="PTHR40078:SF1">
    <property type="entry name" value="INTEGRAL MEMBRANE PROTEIN"/>
    <property type="match status" value="1"/>
</dbReference>
<reference evidence="2" key="1">
    <citation type="submission" date="2023-10" db="EMBL/GenBank/DDBJ databases">
        <title>Whole Genome based description of the genera Actinobaculum and Actinotignum reveals a complex phylogenetic relationship within the species included in the genus Actinotignum.</title>
        <authorList>
            <person name="Jensen C.S."/>
            <person name="Dargis R."/>
            <person name="Kemp M."/>
            <person name="Christensen J.J."/>
        </authorList>
    </citation>
    <scope>NUCLEOTIDE SEQUENCE</scope>
    <source>
        <strain evidence="2">SLA_B245</strain>
    </source>
</reference>
<comment type="caution">
    <text evidence="2">The sequence shown here is derived from an EMBL/GenBank/DDBJ whole genome shotgun (WGS) entry which is preliminary data.</text>
</comment>
<sequence length="254" mass="27346">MRDTFFSAREWTLRPGSLLRRCLVCLLGVIITSMGITVALKGHAGVDPFTAMLQGVSYVTGLSFSWVVPLVNIALLAIIIPFDRKIFGLGTVLNFTLVGVLVTEFTKVLDSIYVFTYSVPGMLIHLAVGLLLFAFGLSLYITPDLGQGAADGIAAVLVRRFPQRSYRFFRIAQDFTVIIIALLLFRFDLSGGVIGVGTVVMVVGIGVVVDFFNRTVAGKLVGAPSPLTTHAQAQPEPAAEFSHTSAVLHQRSAS</sequence>
<name>A0AAW9HJM9_9ACTO</name>
<dbReference type="AlphaFoldDB" id="A0AAW9HJM9"/>
<keyword evidence="1" id="KW-0472">Membrane</keyword>
<feature type="transmembrane region" description="Helical" evidence="1">
    <location>
        <begin position="168"/>
        <end position="187"/>
    </location>
</feature>
<proteinExistence type="predicted"/>
<dbReference type="PANTHER" id="PTHR40078">
    <property type="entry name" value="INTEGRAL MEMBRANE PROTEIN-RELATED"/>
    <property type="match status" value="1"/>
</dbReference>
<dbReference type="GeneID" id="92813696"/>
<dbReference type="Pfam" id="PF19700">
    <property type="entry name" value="DUF6198"/>
    <property type="match status" value="1"/>
</dbReference>
<protein>
    <recommendedName>
        <fullName evidence="4">YitT family protein</fullName>
    </recommendedName>
</protein>
<feature type="transmembrane region" description="Helical" evidence="1">
    <location>
        <begin position="86"/>
        <end position="102"/>
    </location>
</feature>
<evidence type="ECO:0000313" key="2">
    <source>
        <dbReference type="EMBL" id="MDY5140691.1"/>
    </source>
</evidence>
<dbReference type="Proteomes" id="UP001288320">
    <property type="component" value="Unassembled WGS sequence"/>
</dbReference>